<sequence length="1030" mass="114859">MDRESDASATQNLRSVELPTLSPNHRKKRNAFPRSNLWSWKASDTASLEPKAPETMSPRKNAEDHPHLDRRASAKLLAVASLLVPPRRNPKSPRVRLNKVSRRLSACIHHPEFKSMRSSMDTSIVDASDSNSPVEDDNLDEPNERNDVETARLAGPADQTNIEMENIEDSIPYAGPSAADFLGEDVGSKFWEIYATGANQARRPDSSRGRYIRRCENESLLPLPVFDLRLDKQPAPRYTDKGHLNFSNYFLGDKRAEAMGDALELLPVNVTAVSMIDAGMTGQGSAAVVKGVVKDELVELNLSHNKVGVKGYMKLNAVLDNASLHLQVLNLSNNNLGDRSVTALVRALLKRCTLQALNLSHNKVFHSATILGELLRVKSSLTRLDLSWNQIRGDPACHLVGAMVENNTLVELILSDNSLGNSGGADIQLATSLLENKTLRRLNISNNHIKGRSIFVFVDVCTRNTTLEWLNVGSNPIGTAGVEAILYAMATASMKCEWEIADCNIDIQEYIYSHTYCTGPYALNLADRSDVFVLKEILTMYAENRLVLSNVLHDGRPFTLTKGMLPLPPNSKAEKGQVPTSGVLAFLATQDEETCLDLHLKEPQFQRLKHLIGTSFALDDLKKMTMIKILADGFCVTVQQANALLKLFDSPTCQSEKASAAAALIPRISNSAHHTIDSETYMGSPGPIDGVFFEDKDNDGKIDVCGDITVLVGLTELSQIEQGYVEQKLDKWIAFNPSNPTGFYRLNMSNFVDRRIMLCLIDANARDRKFRQANKLPDVSQHGTHNGFRNARYNHKPIVFDASWSLPRFGVLEFDFVVTRRPPHGAIALTDTAFEQFFKEFKAIPDMKLVGLRAISNRYYFTSRHAQRLMEHFSPYEKINNVVVRLEVFVILLGRIVDEVNFNDALSVLDSYSRKKLIDRVGIVQVFNPISPCGIYELNLAEHDQRYVASYLLQLSHSGEGTLSETALDAKDIADVRALWSGESDMPFSGVFKCKFLTTNRCHSISQLQENSLRRRISSTLLFKPNELNL</sequence>
<dbReference type="PANTHER" id="PTHR24114">
    <property type="entry name" value="LEUCINE RICH REPEAT FAMILY PROTEIN"/>
    <property type="match status" value="1"/>
</dbReference>
<feature type="region of interest" description="Disordered" evidence="1">
    <location>
        <begin position="118"/>
        <end position="144"/>
    </location>
</feature>
<dbReference type="PANTHER" id="PTHR24114:SF2">
    <property type="entry name" value="F-BOX DOMAIN-CONTAINING PROTEIN-RELATED"/>
    <property type="match status" value="1"/>
</dbReference>
<dbReference type="InterPro" id="IPR032675">
    <property type="entry name" value="LRR_dom_sf"/>
</dbReference>
<dbReference type="SMART" id="SM00368">
    <property type="entry name" value="LRR_RI"/>
    <property type="match status" value="7"/>
</dbReference>
<accession>A0A6G0XVT0</accession>
<dbReference type="InterPro" id="IPR001611">
    <property type="entry name" value="Leu-rich_rpt"/>
</dbReference>
<dbReference type="EMBL" id="VJMJ01000009">
    <property type="protein sequence ID" value="KAF0744558.1"/>
    <property type="molecule type" value="Genomic_DNA"/>
</dbReference>
<dbReference type="Proteomes" id="UP000481153">
    <property type="component" value="Unassembled WGS sequence"/>
</dbReference>
<name>A0A6G0XVT0_9STRA</name>
<organism evidence="2 3">
    <name type="scientific">Aphanomyces euteiches</name>
    <dbReference type="NCBI Taxonomy" id="100861"/>
    <lineage>
        <taxon>Eukaryota</taxon>
        <taxon>Sar</taxon>
        <taxon>Stramenopiles</taxon>
        <taxon>Oomycota</taxon>
        <taxon>Saprolegniomycetes</taxon>
        <taxon>Saprolegniales</taxon>
        <taxon>Verrucalvaceae</taxon>
        <taxon>Aphanomyces</taxon>
    </lineage>
</organism>
<gene>
    <name evidence="2" type="ORF">Ae201684_001031</name>
</gene>
<protein>
    <recommendedName>
        <fullName evidence="4">EF-hand domain-containing protein</fullName>
    </recommendedName>
</protein>
<dbReference type="Pfam" id="PF13516">
    <property type="entry name" value="LRR_6"/>
    <property type="match status" value="6"/>
</dbReference>
<feature type="region of interest" description="Disordered" evidence="1">
    <location>
        <begin position="1"/>
        <end position="67"/>
    </location>
</feature>
<comment type="caution">
    <text evidence="2">The sequence shown here is derived from an EMBL/GenBank/DDBJ whole genome shotgun (WGS) entry which is preliminary data.</text>
</comment>
<feature type="compositionally biased region" description="Polar residues" evidence="1">
    <location>
        <begin position="36"/>
        <end position="46"/>
    </location>
</feature>
<reference evidence="2 3" key="1">
    <citation type="submission" date="2019-07" db="EMBL/GenBank/DDBJ databases">
        <title>Genomics analysis of Aphanomyces spp. identifies a new class of oomycete effector associated with host adaptation.</title>
        <authorList>
            <person name="Gaulin E."/>
        </authorList>
    </citation>
    <scope>NUCLEOTIDE SEQUENCE [LARGE SCALE GENOMIC DNA]</scope>
    <source>
        <strain evidence="2 3">ATCC 201684</strain>
    </source>
</reference>
<evidence type="ECO:0000313" key="3">
    <source>
        <dbReference type="Proteomes" id="UP000481153"/>
    </source>
</evidence>
<keyword evidence="3" id="KW-1185">Reference proteome</keyword>
<proteinExistence type="predicted"/>
<dbReference type="InterPro" id="IPR052394">
    <property type="entry name" value="LRR-containing"/>
</dbReference>
<evidence type="ECO:0008006" key="4">
    <source>
        <dbReference type="Google" id="ProtNLM"/>
    </source>
</evidence>
<dbReference type="AlphaFoldDB" id="A0A6G0XVT0"/>
<evidence type="ECO:0000256" key="1">
    <source>
        <dbReference type="SAM" id="MobiDB-lite"/>
    </source>
</evidence>
<dbReference type="SUPFAM" id="SSF52047">
    <property type="entry name" value="RNI-like"/>
    <property type="match status" value="1"/>
</dbReference>
<dbReference type="Gene3D" id="3.80.10.10">
    <property type="entry name" value="Ribonuclease Inhibitor"/>
    <property type="match status" value="1"/>
</dbReference>
<dbReference type="VEuPathDB" id="FungiDB:AeMF1_004398"/>
<evidence type="ECO:0000313" key="2">
    <source>
        <dbReference type="EMBL" id="KAF0744558.1"/>
    </source>
</evidence>